<dbReference type="InterPro" id="IPR026265">
    <property type="entry name" value="LptC"/>
</dbReference>
<keyword evidence="7" id="KW-1185">Reference proteome</keyword>
<dbReference type="Proteomes" id="UP000001420">
    <property type="component" value="Chromosome"/>
</dbReference>
<dbReference type="InterPro" id="IPR010664">
    <property type="entry name" value="LipoPS_assembly_LptC-rel"/>
</dbReference>
<evidence type="ECO:0000313" key="7">
    <source>
        <dbReference type="Proteomes" id="UP000001420"/>
    </source>
</evidence>
<evidence type="ECO:0000256" key="4">
    <source>
        <dbReference type="ARBA" id="ARBA00022989"/>
    </source>
</evidence>
<reference evidence="6 7" key="1">
    <citation type="journal article" date="2003" name="Proc. Natl. Acad. Sci. U.S.A.">
        <title>Genome sequence of the cyanobacterium Prochlorococcus marinus SS120, a nearly minimal oxyphototrophic genome.</title>
        <authorList>
            <person name="Dufresne A."/>
            <person name="Salanoubat M."/>
            <person name="Partensky F."/>
            <person name="Artiguenave F."/>
            <person name="Axmann I.M."/>
            <person name="Barbe V."/>
            <person name="Duprat S."/>
            <person name="Galperin M.Y."/>
            <person name="Koonin E.V."/>
            <person name="Le Gall F."/>
            <person name="Makarova K.S."/>
            <person name="Ostrowski M."/>
            <person name="Oztas S."/>
            <person name="Robert C."/>
            <person name="Rogozin I.B."/>
            <person name="Scanlan D.J."/>
            <person name="Tandeau de Marsac N."/>
            <person name="Weissenbach J."/>
            <person name="Wincker P."/>
            <person name="Wolf Y.I."/>
            <person name="Hess W.R."/>
        </authorList>
    </citation>
    <scope>NUCLEOTIDE SEQUENCE [LARGE SCALE GENOMIC DNA]</scope>
    <source>
        <strain evidence="7">SARG / CCMP1375 / SS120</strain>
    </source>
</reference>
<dbReference type="KEGG" id="pma:Pro_0971"/>
<dbReference type="GO" id="GO:0015221">
    <property type="term" value="F:lipopolysaccharide transmembrane transporter activity"/>
    <property type="evidence" value="ECO:0007669"/>
    <property type="project" value="InterPro"/>
</dbReference>
<dbReference type="Gene3D" id="2.60.450.10">
    <property type="entry name" value="Lipopolysaccharide (LPS) transport protein A like domain"/>
    <property type="match status" value="1"/>
</dbReference>
<protein>
    <submittedName>
        <fullName evidence="6">Uncharacterized conserved protein with a signal peptide</fullName>
    </submittedName>
</protein>
<dbReference type="GO" id="GO:0005886">
    <property type="term" value="C:plasma membrane"/>
    <property type="evidence" value="ECO:0007669"/>
    <property type="project" value="InterPro"/>
</dbReference>
<evidence type="ECO:0000256" key="5">
    <source>
        <dbReference type="ARBA" id="ARBA00023136"/>
    </source>
</evidence>
<dbReference type="PANTHER" id="PTHR37481">
    <property type="entry name" value="LIPOPOLYSACCHARIDE EXPORT SYSTEM PROTEIN LPTC"/>
    <property type="match status" value="1"/>
</dbReference>
<keyword evidence="5" id="KW-0472">Membrane</keyword>
<keyword evidence="4" id="KW-1133">Transmembrane helix</keyword>
<name>Q7VBX1_PROMA</name>
<evidence type="ECO:0000313" key="6">
    <source>
        <dbReference type="EMBL" id="AAQ00016.1"/>
    </source>
</evidence>
<organism evidence="6 7">
    <name type="scientific">Prochlorococcus marinus (strain SARG / CCMP1375 / SS120)</name>
    <dbReference type="NCBI Taxonomy" id="167539"/>
    <lineage>
        <taxon>Bacteria</taxon>
        <taxon>Bacillati</taxon>
        <taxon>Cyanobacteriota</taxon>
        <taxon>Cyanophyceae</taxon>
        <taxon>Synechococcales</taxon>
        <taxon>Prochlorococcaceae</taxon>
        <taxon>Prochlorococcus</taxon>
    </lineage>
</organism>
<dbReference type="GO" id="GO:0030288">
    <property type="term" value="C:outer membrane-bounded periplasmic space"/>
    <property type="evidence" value="ECO:0007669"/>
    <property type="project" value="TreeGrafter"/>
</dbReference>
<dbReference type="NCBIfam" id="TIGR04409">
    <property type="entry name" value="LptC_YrbK"/>
    <property type="match status" value="1"/>
</dbReference>
<keyword evidence="1" id="KW-1003">Cell membrane</keyword>
<evidence type="ECO:0000256" key="3">
    <source>
        <dbReference type="ARBA" id="ARBA00022692"/>
    </source>
</evidence>
<proteinExistence type="predicted"/>
<dbReference type="HOGENOM" id="CLU_1260508_0_0_3"/>
<dbReference type="AlphaFoldDB" id="Q7VBX1"/>
<sequence>MYSIIFKLFIALGLVGCSSEQSKVKQPSFKFTNINLEQLDNNGNKQFSFTTKKAEIVEISKSLTAKEPVLIFYQGNKPYYKIQSNKASLINNGQLITLKNKVTMQSINNTNLNLLTDLIKWDKDNSRAELSGSIISRINGSMFRSSKAVYDHTNNTIEFIGIKKFTFSDKSLSKTIKVKADKAIWYANQNRLYFSSNDSQVRTSIDFSDILKNL</sequence>
<evidence type="ECO:0000256" key="1">
    <source>
        <dbReference type="ARBA" id="ARBA00022475"/>
    </source>
</evidence>
<evidence type="ECO:0000256" key="2">
    <source>
        <dbReference type="ARBA" id="ARBA00022519"/>
    </source>
</evidence>
<dbReference type="EnsemblBacteria" id="AAQ00016">
    <property type="protein sequence ID" value="AAQ00016"/>
    <property type="gene ID" value="Pro_0971"/>
</dbReference>
<dbReference type="EMBL" id="AE017126">
    <property type="protein sequence ID" value="AAQ00016.1"/>
    <property type="molecule type" value="Genomic_DNA"/>
</dbReference>
<dbReference type="Pfam" id="PF06835">
    <property type="entry name" value="LptC"/>
    <property type="match status" value="1"/>
</dbReference>
<keyword evidence="3" id="KW-0812">Transmembrane</keyword>
<dbReference type="PATRIC" id="fig|167539.5.peg.1019"/>
<dbReference type="OrthoDB" id="9978183at2"/>
<dbReference type="GO" id="GO:0017089">
    <property type="term" value="F:glycolipid transfer activity"/>
    <property type="evidence" value="ECO:0007669"/>
    <property type="project" value="TreeGrafter"/>
</dbReference>
<dbReference type="RefSeq" id="WP_011125123.1">
    <property type="nucleotide sequence ID" value="NC_005042.1"/>
</dbReference>
<accession>Q7VBX1</accession>
<dbReference type="STRING" id="167539.Pro_0971"/>
<gene>
    <name evidence="6" type="ordered locus">Pro_0971</name>
</gene>
<dbReference type="InterPro" id="IPR052363">
    <property type="entry name" value="LPS_export_LptC"/>
</dbReference>
<keyword evidence="2" id="KW-0997">Cell inner membrane</keyword>
<dbReference type="PANTHER" id="PTHR37481:SF1">
    <property type="entry name" value="LIPOPOLYSACCHARIDE EXPORT SYSTEM PROTEIN LPTC"/>
    <property type="match status" value="1"/>
</dbReference>